<feature type="region of interest" description="Disordered" evidence="3">
    <location>
        <begin position="233"/>
        <end position="256"/>
    </location>
</feature>
<protein>
    <recommendedName>
        <fullName evidence="7">EF-hand calcium-binding domain-containing protein 14</fullName>
    </recommendedName>
</protein>
<feature type="coiled-coil region" evidence="2">
    <location>
        <begin position="94"/>
        <end position="138"/>
    </location>
</feature>
<feature type="region of interest" description="Disordered" evidence="3">
    <location>
        <begin position="330"/>
        <end position="358"/>
    </location>
</feature>
<evidence type="ECO:0008006" key="7">
    <source>
        <dbReference type="Google" id="ProtNLM"/>
    </source>
</evidence>
<dbReference type="PANTHER" id="PTHR15717:SF2">
    <property type="entry name" value="EF-HAND CALCIUM-BINDING DOMAIN-CONTAINING PROTEIN 14"/>
    <property type="match status" value="1"/>
</dbReference>
<evidence type="ECO:0000256" key="4">
    <source>
        <dbReference type="SAM" id="Phobius"/>
    </source>
</evidence>
<feature type="region of interest" description="Disordered" evidence="3">
    <location>
        <begin position="20"/>
        <end position="53"/>
    </location>
</feature>
<dbReference type="EnsemblMetazoa" id="XM_038192681.1">
    <property type="protein sequence ID" value="XP_038048609.1"/>
    <property type="gene ID" value="LOC119722516"/>
</dbReference>
<keyword evidence="6" id="KW-1185">Reference proteome</keyword>
<organism evidence="5 6">
    <name type="scientific">Patiria miniata</name>
    <name type="common">Bat star</name>
    <name type="synonym">Asterina miniata</name>
    <dbReference type="NCBI Taxonomy" id="46514"/>
    <lineage>
        <taxon>Eukaryota</taxon>
        <taxon>Metazoa</taxon>
        <taxon>Echinodermata</taxon>
        <taxon>Eleutherozoa</taxon>
        <taxon>Asterozoa</taxon>
        <taxon>Asteroidea</taxon>
        <taxon>Valvatacea</taxon>
        <taxon>Valvatida</taxon>
        <taxon>Asterinidae</taxon>
        <taxon>Patiria</taxon>
    </lineage>
</organism>
<evidence type="ECO:0000256" key="1">
    <source>
        <dbReference type="ARBA" id="ARBA00022837"/>
    </source>
</evidence>
<keyword evidence="1" id="KW-0106">Calcium</keyword>
<accession>A0A913ZAG1</accession>
<keyword evidence="4" id="KW-0472">Membrane</keyword>
<dbReference type="SUPFAM" id="SSF46966">
    <property type="entry name" value="Spectrin repeat"/>
    <property type="match status" value="1"/>
</dbReference>
<dbReference type="PANTHER" id="PTHR15717">
    <property type="entry name" value="PROTEIN KIAA0494"/>
    <property type="match status" value="1"/>
</dbReference>
<dbReference type="OrthoDB" id="10009315at2759"/>
<feature type="compositionally biased region" description="Basic and acidic residues" evidence="3">
    <location>
        <begin position="28"/>
        <end position="38"/>
    </location>
</feature>
<feature type="transmembrane region" description="Helical" evidence="4">
    <location>
        <begin position="65"/>
        <end position="95"/>
    </location>
</feature>
<feature type="compositionally biased region" description="Polar residues" evidence="3">
    <location>
        <begin position="330"/>
        <end position="356"/>
    </location>
</feature>
<dbReference type="InterPro" id="IPR011992">
    <property type="entry name" value="EF-hand-dom_pair"/>
</dbReference>
<dbReference type="InterPro" id="IPR018247">
    <property type="entry name" value="EF_Hand_1_Ca_BS"/>
</dbReference>
<dbReference type="OMA" id="RNEASWD"/>
<dbReference type="AlphaFoldDB" id="A0A913ZAG1"/>
<dbReference type="GeneID" id="119722516"/>
<dbReference type="RefSeq" id="XP_038048609.1">
    <property type="nucleotide sequence ID" value="XM_038192681.1"/>
</dbReference>
<keyword evidence="2" id="KW-0175">Coiled coil</keyword>
<dbReference type="PROSITE" id="PS00018">
    <property type="entry name" value="EF_HAND_1"/>
    <property type="match status" value="2"/>
</dbReference>
<dbReference type="SUPFAM" id="SSF47473">
    <property type="entry name" value="EF-hand"/>
    <property type="match status" value="1"/>
</dbReference>
<evidence type="ECO:0000313" key="6">
    <source>
        <dbReference type="Proteomes" id="UP000887568"/>
    </source>
</evidence>
<evidence type="ECO:0000256" key="3">
    <source>
        <dbReference type="SAM" id="MobiDB-lite"/>
    </source>
</evidence>
<proteinExistence type="predicted"/>
<evidence type="ECO:0000313" key="5">
    <source>
        <dbReference type="EnsemblMetazoa" id="XP_038048609.1"/>
    </source>
</evidence>
<keyword evidence="4" id="KW-0812">Transmembrane</keyword>
<reference evidence="5" key="1">
    <citation type="submission" date="2022-11" db="UniProtKB">
        <authorList>
            <consortium name="EnsemblMetazoa"/>
        </authorList>
    </citation>
    <scope>IDENTIFICATION</scope>
</reference>
<evidence type="ECO:0000256" key="2">
    <source>
        <dbReference type="SAM" id="Coils"/>
    </source>
</evidence>
<keyword evidence="4" id="KW-1133">Transmembrane helix</keyword>
<name>A0A913ZAG1_PATMI</name>
<sequence>MKKRKELDALLMNTMNVKKLGKGSGSGKEGHELLRNEDSWDSNSTENDEFFSPPRRLTIRKPPRWRFCATSIQLCVFVVMVACIVVTGGLVWMHLDLKQDLDKLRLRIAKVESELDTSKDLASTVSTLQSKIEQLQRLPVQISSITNQIGYLNLTYSQLQAKLKAVKNEIDNQPAVGSESLQALQQSTAQIGSTLQGVQSLQTQHTGQIDTLTTSLQQLQTSLTDLQGNVGKLQQAPSVPTPEPNDPASGTNNPSRLSNIETAVQSLQQEQEATFSVVTKLNSTLVSVGHWKQALMPRIVALESTPRTSDPSDSALAEKVDQLQSQVNTLMSSVQSQAHDPETGQQTPNPIESDTPTDWRHDIESEIQAIQKRLDQLNPQDLNNNLLNPNTTRGIQHQIEQSLSIFKKENLKSVDDLKQDNQAIWGRVYQQHSDIAELQKEVDALKVRVQDLENETGHVPTAFHLTDTTTSESSTQMTSDLQRPVRIPEISKAEDVEMNFFRMDENNDDFLTYSELSDFLGPATPPEDQLMKFDKNQDDKLDLAEFRTALGFPEE</sequence>
<dbReference type="InterPro" id="IPR042352">
    <property type="entry name" value="EFCAB14"/>
</dbReference>
<dbReference type="Proteomes" id="UP000887568">
    <property type="component" value="Unplaced"/>
</dbReference>
<dbReference type="Gene3D" id="1.10.238.10">
    <property type="entry name" value="EF-hand"/>
    <property type="match status" value="1"/>
</dbReference>
<dbReference type="Gene3D" id="1.10.287.1490">
    <property type="match status" value="1"/>
</dbReference>